<sequence>MSTTQMLKGILDGCLLAIIKNKEVYGYELAEKLESYGFHSFSEGTIYPLLMRMQKEELVTSTLKKSTAGPRRKYYSLTPKGEEELKMFMERWNYLQTNVNRVLHHESDTKHAKGDETVE</sequence>
<accession>M5NY73</accession>
<dbReference type="Gene3D" id="1.10.10.10">
    <property type="entry name" value="Winged helix-like DNA-binding domain superfamily/Winged helix DNA-binding domain"/>
    <property type="match status" value="1"/>
</dbReference>
<evidence type="ECO:0000313" key="2">
    <source>
        <dbReference type="EMBL" id="EME72174.1"/>
    </source>
</evidence>
<dbReference type="STRING" id="1274524.BSONL12_22780"/>
<name>M5NY73_9BACI</name>
<dbReference type="InterPro" id="IPR036390">
    <property type="entry name" value="WH_DNA-bd_sf"/>
</dbReference>
<proteinExistence type="predicted"/>
<evidence type="ECO:0000259" key="1">
    <source>
        <dbReference type="Pfam" id="PF03551"/>
    </source>
</evidence>
<dbReference type="PATRIC" id="fig|1274524.3.peg.4889"/>
<dbReference type="Pfam" id="PF03551">
    <property type="entry name" value="PadR"/>
    <property type="match status" value="1"/>
</dbReference>
<dbReference type="EMBL" id="AOFM01000019">
    <property type="protein sequence ID" value="EME72174.1"/>
    <property type="molecule type" value="Genomic_DNA"/>
</dbReference>
<protein>
    <submittedName>
        <fullName evidence="2">PadR family transcriptional regulator</fullName>
    </submittedName>
</protein>
<organism evidence="2 3">
    <name type="scientific">Bacillus sonorensis L12</name>
    <dbReference type="NCBI Taxonomy" id="1274524"/>
    <lineage>
        <taxon>Bacteria</taxon>
        <taxon>Bacillati</taxon>
        <taxon>Bacillota</taxon>
        <taxon>Bacilli</taxon>
        <taxon>Bacillales</taxon>
        <taxon>Bacillaceae</taxon>
        <taxon>Bacillus</taxon>
    </lineage>
</organism>
<feature type="domain" description="Transcription regulator PadR N-terminal" evidence="1">
    <location>
        <begin position="15"/>
        <end position="86"/>
    </location>
</feature>
<dbReference type="AlphaFoldDB" id="M5NY73"/>
<dbReference type="InterPro" id="IPR052509">
    <property type="entry name" value="Metal_resp_DNA-bind_regulator"/>
</dbReference>
<dbReference type="eggNOG" id="COG1695">
    <property type="taxonomic scope" value="Bacteria"/>
</dbReference>
<dbReference type="InterPro" id="IPR036388">
    <property type="entry name" value="WH-like_DNA-bd_sf"/>
</dbReference>
<dbReference type="Proteomes" id="UP000011907">
    <property type="component" value="Unassembled WGS sequence"/>
</dbReference>
<reference evidence="2 3" key="1">
    <citation type="journal article" date="2013" name="Genome Announc.">
        <title>Draft Whole-Genome Sequence of Bacillus sonorensis Strain L12, a Source of Nonribosomal Lipopeptides.</title>
        <authorList>
            <person name="Adimpong D.B."/>
            <person name="Sorensen K.I."/>
            <person name="Nielsen D.S."/>
            <person name="Thorsen L."/>
            <person name="Rasmussen T.B."/>
            <person name="Derkx P.M."/>
            <person name="Jespersen L."/>
        </authorList>
    </citation>
    <scope>NUCLEOTIDE SEQUENCE [LARGE SCALE GENOMIC DNA]</scope>
    <source>
        <strain evidence="2 3">L12</strain>
    </source>
</reference>
<evidence type="ECO:0000313" key="3">
    <source>
        <dbReference type="Proteomes" id="UP000011907"/>
    </source>
</evidence>
<dbReference type="PANTHER" id="PTHR33169:SF25">
    <property type="entry name" value="DNA-BINDING PROTEIN YIZB-RELATED"/>
    <property type="match status" value="1"/>
</dbReference>
<dbReference type="SUPFAM" id="SSF46785">
    <property type="entry name" value="Winged helix' DNA-binding domain"/>
    <property type="match status" value="1"/>
</dbReference>
<dbReference type="InterPro" id="IPR005149">
    <property type="entry name" value="Tscrpt_reg_PadR_N"/>
</dbReference>
<gene>
    <name evidence="2" type="ORF">BSONL12_22780</name>
</gene>
<dbReference type="PANTHER" id="PTHR33169">
    <property type="entry name" value="PADR-FAMILY TRANSCRIPTIONAL REGULATOR"/>
    <property type="match status" value="1"/>
</dbReference>
<comment type="caution">
    <text evidence="2">The sequence shown here is derived from an EMBL/GenBank/DDBJ whole genome shotgun (WGS) entry which is preliminary data.</text>
</comment>